<name>A0A843YC06_9RHOB</name>
<dbReference type="GO" id="GO:0046872">
    <property type="term" value="F:metal ion binding"/>
    <property type="evidence" value="ECO:0007669"/>
    <property type="project" value="UniProtKB-KW"/>
</dbReference>
<keyword evidence="2 4" id="KW-0479">Metal-binding</keyword>
<feature type="domain" description="Cytochrome c" evidence="6">
    <location>
        <begin position="38"/>
        <end position="146"/>
    </location>
</feature>
<dbReference type="GO" id="GO:0020037">
    <property type="term" value="F:heme binding"/>
    <property type="evidence" value="ECO:0007669"/>
    <property type="project" value="InterPro"/>
</dbReference>
<dbReference type="InterPro" id="IPR051459">
    <property type="entry name" value="Cytochrome_c-type_DH"/>
</dbReference>
<evidence type="ECO:0000313" key="7">
    <source>
        <dbReference type="EMBL" id="MQQ07205.1"/>
    </source>
</evidence>
<evidence type="ECO:0000256" key="2">
    <source>
        <dbReference type="ARBA" id="ARBA00022723"/>
    </source>
</evidence>
<evidence type="ECO:0000256" key="5">
    <source>
        <dbReference type="SAM" id="SignalP"/>
    </source>
</evidence>
<dbReference type="PANTHER" id="PTHR35008:SF8">
    <property type="entry name" value="ALCOHOL DEHYDROGENASE CYTOCHROME C SUBUNIT"/>
    <property type="match status" value="1"/>
</dbReference>
<dbReference type="Proteomes" id="UP000444174">
    <property type="component" value="Unassembled WGS sequence"/>
</dbReference>
<organism evidence="7 8">
    <name type="scientific">Tritonibacter litoralis</name>
    <dbReference type="NCBI Taxonomy" id="2662264"/>
    <lineage>
        <taxon>Bacteria</taxon>
        <taxon>Pseudomonadati</taxon>
        <taxon>Pseudomonadota</taxon>
        <taxon>Alphaproteobacteria</taxon>
        <taxon>Rhodobacterales</taxon>
        <taxon>Paracoccaceae</taxon>
        <taxon>Tritonibacter</taxon>
    </lineage>
</organism>
<proteinExistence type="predicted"/>
<dbReference type="Gene3D" id="1.10.760.10">
    <property type="entry name" value="Cytochrome c-like domain"/>
    <property type="match status" value="2"/>
</dbReference>
<comment type="caution">
    <text evidence="7">The sequence shown here is derived from an EMBL/GenBank/DDBJ whole genome shotgun (WGS) entry which is preliminary data.</text>
</comment>
<dbReference type="Pfam" id="PF00034">
    <property type="entry name" value="Cytochrom_C"/>
    <property type="match status" value="2"/>
</dbReference>
<dbReference type="InterPro" id="IPR009056">
    <property type="entry name" value="Cyt_c-like_dom"/>
</dbReference>
<feature type="signal peptide" evidence="5">
    <location>
        <begin position="1"/>
        <end position="17"/>
    </location>
</feature>
<feature type="chain" id="PRO_5032490393" evidence="5">
    <location>
        <begin position="18"/>
        <end position="297"/>
    </location>
</feature>
<gene>
    <name evidence="7" type="ORF">GFB49_01935</name>
</gene>
<dbReference type="GO" id="GO:0009055">
    <property type="term" value="F:electron transfer activity"/>
    <property type="evidence" value="ECO:0007669"/>
    <property type="project" value="InterPro"/>
</dbReference>
<keyword evidence="8" id="KW-1185">Reference proteome</keyword>
<sequence length="297" mass="31836">MNKFFKSVLGLSLIASAAGLWITAPRTVPAETFTSLTGDATRGEQVFWTGGCASCHTAEDDAQDDRILLSGGKAFVTDFGTFYAPNITPDPAHGLGGWSAVDFANAMQAGVSPDGKHYYPAFPYTSYARLNPQDVVDLWAFMQTLPPSEVANRPHDVSFPFSIRRGLGVWKVLFSHPEPVVTGDLTAAQKRGQYLVEGPAHCGECHSPRNSMGGIDYTRWLGGAPNPSGKGTIPNITPAALDWSEADIAEYLSSGFTPEYDSAGGEMAEVIENTARLSDEDRAAIAAYLKAVPRISQ</sequence>
<evidence type="ECO:0000256" key="1">
    <source>
        <dbReference type="ARBA" id="ARBA00022617"/>
    </source>
</evidence>
<evidence type="ECO:0000256" key="4">
    <source>
        <dbReference type="PROSITE-ProRule" id="PRU00433"/>
    </source>
</evidence>
<dbReference type="PROSITE" id="PS51007">
    <property type="entry name" value="CYTC"/>
    <property type="match status" value="2"/>
</dbReference>
<protein>
    <submittedName>
        <fullName evidence="7">C-type cytochrome</fullName>
    </submittedName>
</protein>
<dbReference type="EMBL" id="WIBF01000001">
    <property type="protein sequence ID" value="MQQ07205.1"/>
    <property type="molecule type" value="Genomic_DNA"/>
</dbReference>
<evidence type="ECO:0000313" key="8">
    <source>
        <dbReference type="Proteomes" id="UP000444174"/>
    </source>
</evidence>
<reference evidence="7 8" key="1">
    <citation type="submission" date="2019-10" db="EMBL/GenBank/DDBJ databases">
        <title>Epibacterium sp. nov., isolated from seawater.</title>
        <authorList>
            <person name="Zhang X."/>
            <person name="Li N."/>
        </authorList>
    </citation>
    <scope>NUCLEOTIDE SEQUENCE [LARGE SCALE GENOMIC DNA]</scope>
    <source>
        <strain evidence="7 8">SM1979</strain>
    </source>
</reference>
<evidence type="ECO:0000259" key="6">
    <source>
        <dbReference type="PROSITE" id="PS51007"/>
    </source>
</evidence>
<dbReference type="InterPro" id="IPR036909">
    <property type="entry name" value="Cyt_c-like_dom_sf"/>
</dbReference>
<evidence type="ECO:0000256" key="3">
    <source>
        <dbReference type="ARBA" id="ARBA00023004"/>
    </source>
</evidence>
<dbReference type="AlphaFoldDB" id="A0A843YC06"/>
<keyword evidence="3 4" id="KW-0408">Iron</keyword>
<keyword evidence="5" id="KW-0732">Signal</keyword>
<dbReference type="RefSeq" id="WP_153214111.1">
    <property type="nucleotide sequence ID" value="NZ_WIBF01000001.1"/>
</dbReference>
<feature type="domain" description="Cytochrome c" evidence="6">
    <location>
        <begin position="187"/>
        <end position="293"/>
    </location>
</feature>
<keyword evidence="1 4" id="KW-0349">Heme</keyword>
<dbReference type="SUPFAM" id="SSF46626">
    <property type="entry name" value="Cytochrome c"/>
    <property type="match status" value="2"/>
</dbReference>
<dbReference type="PANTHER" id="PTHR35008">
    <property type="entry name" value="BLL4482 PROTEIN-RELATED"/>
    <property type="match status" value="1"/>
</dbReference>
<accession>A0A843YC06</accession>